<dbReference type="SUPFAM" id="SSF159774">
    <property type="entry name" value="YerB-like"/>
    <property type="match status" value="1"/>
</dbReference>
<evidence type="ECO:0000313" key="2">
    <source>
        <dbReference type="EMBL" id="EQD50871.1"/>
    </source>
</evidence>
<dbReference type="InterPro" id="IPR021416">
    <property type="entry name" value="DUF3048_N"/>
</dbReference>
<dbReference type="Gene3D" id="3.50.90.10">
    <property type="entry name" value="YerB-like"/>
    <property type="match status" value="1"/>
</dbReference>
<dbReference type="AlphaFoldDB" id="T0ZRE0"/>
<reference evidence="2" key="1">
    <citation type="submission" date="2013-08" db="EMBL/GenBank/DDBJ databases">
        <authorList>
            <person name="Mendez C."/>
            <person name="Richter M."/>
            <person name="Ferrer M."/>
            <person name="Sanchez J."/>
        </authorList>
    </citation>
    <scope>NUCLEOTIDE SEQUENCE</scope>
</reference>
<accession>T0ZRE0</accession>
<feature type="non-terminal residue" evidence="2">
    <location>
        <position position="167"/>
    </location>
</feature>
<reference evidence="2" key="2">
    <citation type="journal article" date="2014" name="ISME J.">
        <title>Microbial stratification in low pH oxic and suboxic macroscopic growths along an acid mine drainage.</title>
        <authorList>
            <person name="Mendez-Garcia C."/>
            <person name="Mesa V."/>
            <person name="Sprenger R.R."/>
            <person name="Richter M."/>
            <person name="Diez M.S."/>
            <person name="Solano J."/>
            <person name="Bargiela R."/>
            <person name="Golyshina O.V."/>
            <person name="Manteca A."/>
            <person name="Ramos J.L."/>
            <person name="Gallego J.R."/>
            <person name="Llorente I."/>
            <person name="Martins Dos Santos V.A."/>
            <person name="Jensen O.N."/>
            <person name="Pelaez A.I."/>
            <person name="Sanchez J."/>
            <person name="Ferrer M."/>
        </authorList>
    </citation>
    <scope>NUCLEOTIDE SEQUENCE</scope>
</reference>
<comment type="caution">
    <text evidence="2">The sequence shown here is derived from an EMBL/GenBank/DDBJ whole genome shotgun (WGS) entry which is preliminary data.</text>
</comment>
<organism evidence="2">
    <name type="scientific">mine drainage metagenome</name>
    <dbReference type="NCBI Taxonomy" id="410659"/>
    <lineage>
        <taxon>unclassified sequences</taxon>
        <taxon>metagenomes</taxon>
        <taxon>ecological metagenomes</taxon>
    </lineage>
</organism>
<sequence>NEPQGARPQSGLSEADVVYDTPAEGGIMRYVAVFQCENAPVIGPVRSIRWVDWHILAEFRTSLLAFAGGINPDVNTAESLRYIKAIDLLTNYSQASYRTTSRVPPDNLYTSSSALWKLFPSQTTAPQPIFRYSSSLPAGSKPASSITLNFSAGTDVLWKWQASSGTW</sequence>
<evidence type="ECO:0000259" key="1">
    <source>
        <dbReference type="Pfam" id="PF11258"/>
    </source>
</evidence>
<feature type="non-terminal residue" evidence="2">
    <location>
        <position position="1"/>
    </location>
</feature>
<feature type="domain" description="DUF3048" evidence="1">
    <location>
        <begin position="4"/>
        <end position="120"/>
    </location>
</feature>
<proteinExistence type="predicted"/>
<dbReference type="Pfam" id="PF11258">
    <property type="entry name" value="DUF3048"/>
    <property type="match status" value="1"/>
</dbReference>
<name>T0ZRE0_9ZZZZ</name>
<protein>
    <recommendedName>
        <fullName evidence="1">DUF3048 domain-containing protein</fullName>
    </recommendedName>
</protein>
<dbReference type="EMBL" id="AUZZ01005116">
    <property type="protein sequence ID" value="EQD50871.1"/>
    <property type="molecule type" value="Genomic_DNA"/>
</dbReference>
<gene>
    <name evidence="2" type="ORF">B2A_07155</name>
</gene>
<dbReference type="InterPro" id="IPR023158">
    <property type="entry name" value="YerB-like_sf"/>
</dbReference>